<gene>
    <name evidence="1" type="ORF">A4W93_26260</name>
</gene>
<dbReference type="Proteomes" id="UP000193427">
    <property type="component" value="Chromosome"/>
</dbReference>
<dbReference type="OrthoDB" id="8526647at2"/>
<evidence type="ECO:0000313" key="2">
    <source>
        <dbReference type="Proteomes" id="UP000193427"/>
    </source>
</evidence>
<protein>
    <submittedName>
        <fullName evidence="1">Uncharacterized protein</fullName>
    </submittedName>
</protein>
<reference evidence="1 2" key="1">
    <citation type="submission" date="2016-04" db="EMBL/GenBank/DDBJ databases">
        <title>Complete genome sequence of natural rubber-degrading, novel Gram-negative bacterium, Rhizobacter gummiphilus strain NS21.</title>
        <authorList>
            <person name="Tabata M."/>
            <person name="Kasai D."/>
            <person name="Fukuda M."/>
        </authorList>
    </citation>
    <scope>NUCLEOTIDE SEQUENCE [LARGE SCALE GENOMIC DNA]</scope>
    <source>
        <strain evidence="1 2">NS21</strain>
    </source>
</reference>
<sequence length="230" mass="24522">MLFVRPLALCASAALLLPVAGHAARPLVTEDAGVLAPRDCELEGFGGRQREETTEVTAGAQIGCGVGFGTQATLAFTRGQETEEPSTRAVSLGLKTALPWWKDGPAEWAIAMTLGHERRVGGETAELTANVVLVATGKFSETLTWHANLGWLNSRPTRVTTTTWNLAGEAAVSSLVDLTAEFYGDDRQRPWLAAGIRFNGGKQWSLNAACGAQPTEPHARQFTAGVKFAF</sequence>
<dbReference type="AlphaFoldDB" id="A0A1W6LFY1"/>
<organism evidence="1 2">
    <name type="scientific">Piscinibacter gummiphilus</name>
    <dbReference type="NCBI Taxonomy" id="946333"/>
    <lineage>
        <taxon>Bacteria</taxon>
        <taxon>Pseudomonadati</taxon>
        <taxon>Pseudomonadota</taxon>
        <taxon>Betaproteobacteria</taxon>
        <taxon>Burkholderiales</taxon>
        <taxon>Sphaerotilaceae</taxon>
        <taxon>Piscinibacter</taxon>
    </lineage>
</organism>
<dbReference type="EMBL" id="CP015118">
    <property type="protein sequence ID" value="ARN23123.1"/>
    <property type="molecule type" value="Genomic_DNA"/>
</dbReference>
<dbReference type="STRING" id="946333.A4W93_26260"/>
<dbReference type="KEGG" id="rgu:A4W93_26260"/>
<proteinExistence type="predicted"/>
<name>A0A1W6LFY1_9BURK</name>
<dbReference type="RefSeq" id="WP_085753437.1">
    <property type="nucleotide sequence ID" value="NZ_BSPR01000017.1"/>
</dbReference>
<accession>A0A1W6LFY1</accession>
<keyword evidence="2" id="KW-1185">Reference proteome</keyword>
<evidence type="ECO:0000313" key="1">
    <source>
        <dbReference type="EMBL" id="ARN23123.1"/>
    </source>
</evidence>